<evidence type="ECO:0000313" key="1">
    <source>
        <dbReference type="EMBL" id="MBA2224692.1"/>
    </source>
</evidence>
<dbReference type="AlphaFoldDB" id="A0A7V9AAG9"/>
<dbReference type="InterPro" id="IPR027417">
    <property type="entry name" value="P-loop_NTPase"/>
</dbReference>
<dbReference type="Proteomes" id="UP000542342">
    <property type="component" value="Unassembled WGS sequence"/>
</dbReference>
<name>A0A7V9AAG9_9BACT</name>
<gene>
    <name evidence="1" type="ORF">H0921_00780</name>
</gene>
<dbReference type="SUPFAM" id="SSF52540">
    <property type="entry name" value="P-loop containing nucleoside triphosphate hydrolases"/>
    <property type="match status" value="1"/>
</dbReference>
<keyword evidence="2" id="KW-1185">Reference proteome</keyword>
<comment type="caution">
    <text evidence="1">The sequence shown here is derived from an EMBL/GenBank/DDBJ whole genome shotgun (WGS) entry which is preliminary data.</text>
</comment>
<organism evidence="1 2">
    <name type="scientific">Thermogemmata fonticola</name>
    <dbReference type="NCBI Taxonomy" id="2755323"/>
    <lineage>
        <taxon>Bacteria</taxon>
        <taxon>Pseudomonadati</taxon>
        <taxon>Planctomycetota</taxon>
        <taxon>Planctomycetia</taxon>
        <taxon>Gemmatales</taxon>
        <taxon>Gemmataceae</taxon>
        <taxon>Thermogemmata</taxon>
    </lineage>
</organism>
<evidence type="ECO:0000313" key="2">
    <source>
        <dbReference type="Proteomes" id="UP000542342"/>
    </source>
</evidence>
<protein>
    <submittedName>
        <fullName evidence="1">AAA family ATPase</fullName>
    </submittedName>
</protein>
<reference evidence="1 2" key="1">
    <citation type="submission" date="2020-07" db="EMBL/GenBank/DDBJ databases">
        <title>Thermogemmata thermophila gen. nov., sp. nov., a novel moderate thermophilic planctomycete from a Kamchatka hot spring.</title>
        <authorList>
            <person name="Elcheninov A.G."/>
            <person name="Podosokorskaya O.A."/>
            <person name="Kovaleva O.L."/>
            <person name="Novikov A."/>
            <person name="Bonch-Osmolovskaya E.A."/>
            <person name="Toshchakov S.V."/>
            <person name="Kublanov I.V."/>
        </authorList>
    </citation>
    <scope>NUCLEOTIDE SEQUENCE [LARGE SCALE GENOMIC DNA]</scope>
    <source>
        <strain evidence="1 2">2918</strain>
    </source>
</reference>
<dbReference type="EMBL" id="JACEFB010000001">
    <property type="protein sequence ID" value="MBA2224692.1"/>
    <property type="molecule type" value="Genomic_DNA"/>
</dbReference>
<proteinExistence type="predicted"/>
<dbReference type="Gene3D" id="3.40.50.300">
    <property type="entry name" value="P-loop containing nucleotide triphosphate hydrolases"/>
    <property type="match status" value="1"/>
</dbReference>
<accession>A0A7V9AAG9</accession>
<dbReference type="Pfam" id="PF13481">
    <property type="entry name" value="AAA_25"/>
    <property type="match status" value="1"/>
</dbReference>
<sequence length="458" mass="50578">MSPRTSQPGDRPPAHVDRLDQVGRVRQLGQSTKPGFKKASEIKTAAVEWLWSDHIPVGSLTVLEGDPGHGKSTVTYDIAACVSAGLSIPFRDSAVEPAGVVIVQGEDDTESKVVPSLQAVGADLDRIAFIESLILPDDLREVESAVKRMSARLLVIDPITAFFGTSLNNDQSARKVLGPLQEMAKKWRLAVVLVRHQRKAGGRSEYQGAGSIGIIGAARSGLRVEDDPQKRPFTHRLVNFKGNLSRGSPVCYRTVRDDAGIITVEWSVYKPPVGFSLGSAKKSKMQEAEDFIYRLLGNGPMMSNEVFRLAQENSLARKTVERAKRRIGVVDWKEGDGKTTRTFWALPRPRLGFCTATALAVGELMRAAVVGSTGQHPRVVVDNNQVRVVRIHLDDRPILQLDVNTDERRGWIEAADGQEAVTFELDDPALWERFRSMMKEFGLTWADDEYARLTCKPD</sequence>